<accession>A0ABR4KWP2</accession>
<protein>
    <recommendedName>
        <fullName evidence="4">Secreted protein</fullName>
    </recommendedName>
</protein>
<evidence type="ECO:0000313" key="3">
    <source>
        <dbReference type="Proteomes" id="UP001610444"/>
    </source>
</evidence>
<gene>
    <name evidence="2" type="ORF">BJX68DRAFT_229363</name>
</gene>
<keyword evidence="3" id="KW-1185">Reference proteome</keyword>
<evidence type="ECO:0000313" key="2">
    <source>
        <dbReference type="EMBL" id="KAL2856704.1"/>
    </source>
</evidence>
<evidence type="ECO:0000256" key="1">
    <source>
        <dbReference type="SAM" id="SignalP"/>
    </source>
</evidence>
<keyword evidence="1" id="KW-0732">Signal</keyword>
<proteinExistence type="predicted"/>
<dbReference type="RefSeq" id="XP_070902568.1">
    <property type="nucleotide sequence ID" value="XM_071039020.1"/>
</dbReference>
<evidence type="ECO:0008006" key="4">
    <source>
        <dbReference type="Google" id="ProtNLM"/>
    </source>
</evidence>
<dbReference type="GeneID" id="98154184"/>
<dbReference type="EMBL" id="JBFXLR010000007">
    <property type="protein sequence ID" value="KAL2856704.1"/>
    <property type="molecule type" value="Genomic_DNA"/>
</dbReference>
<name>A0ABR4KWP2_9EURO</name>
<comment type="caution">
    <text evidence="2">The sequence shown here is derived from an EMBL/GenBank/DDBJ whole genome shotgun (WGS) entry which is preliminary data.</text>
</comment>
<sequence length="88" mass="9692">MMLMIVFCSVSIFRVSSARRRLSVSGSTRHTVSLSLHLWHGIPPEHLVLFCWHAEHALELFFLLTMGLEAGEAGDEVAGARGLDSAQT</sequence>
<dbReference type="Proteomes" id="UP001610444">
    <property type="component" value="Unassembled WGS sequence"/>
</dbReference>
<organism evidence="2 3">
    <name type="scientific">Aspergillus pseudodeflectus</name>
    <dbReference type="NCBI Taxonomy" id="176178"/>
    <lineage>
        <taxon>Eukaryota</taxon>
        <taxon>Fungi</taxon>
        <taxon>Dikarya</taxon>
        <taxon>Ascomycota</taxon>
        <taxon>Pezizomycotina</taxon>
        <taxon>Eurotiomycetes</taxon>
        <taxon>Eurotiomycetidae</taxon>
        <taxon>Eurotiales</taxon>
        <taxon>Aspergillaceae</taxon>
        <taxon>Aspergillus</taxon>
        <taxon>Aspergillus subgen. Nidulantes</taxon>
    </lineage>
</organism>
<reference evidence="2 3" key="1">
    <citation type="submission" date="2024-07" db="EMBL/GenBank/DDBJ databases">
        <title>Section-level genome sequencing and comparative genomics of Aspergillus sections Usti and Cavernicolus.</title>
        <authorList>
            <consortium name="Lawrence Berkeley National Laboratory"/>
            <person name="Nybo J.L."/>
            <person name="Vesth T.C."/>
            <person name="Theobald S."/>
            <person name="Frisvad J.C."/>
            <person name="Larsen T.O."/>
            <person name="Kjaerboelling I."/>
            <person name="Rothschild-Mancinelli K."/>
            <person name="Lyhne E.K."/>
            <person name="Kogle M.E."/>
            <person name="Barry K."/>
            <person name="Clum A."/>
            <person name="Na H."/>
            <person name="Ledsgaard L."/>
            <person name="Lin J."/>
            <person name="Lipzen A."/>
            <person name="Kuo A."/>
            <person name="Riley R."/>
            <person name="Mondo S."/>
            <person name="LaButti K."/>
            <person name="Haridas S."/>
            <person name="Pangalinan J."/>
            <person name="Salamov A.A."/>
            <person name="Simmons B.A."/>
            <person name="Magnuson J.K."/>
            <person name="Chen J."/>
            <person name="Drula E."/>
            <person name="Henrissat B."/>
            <person name="Wiebenga A."/>
            <person name="Lubbers R.J."/>
            <person name="Gomes A.C."/>
            <person name="Macurrencykelacurrency M.R."/>
            <person name="Stajich J."/>
            <person name="Grigoriev I.V."/>
            <person name="Mortensen U.H."/>
            <person name="De vries R.P."/>
            <person name="Baker S.E."/>
            <person name="Andersen M.R."/>
        </authorList>
    </citation>
    <scope>NUCLEOTIDE SEQUENCE [LARGE SCALE GENOMIC DNA]</scope>
    <source>
        <strain evidence="2 3">CBS 756.74</strain>
    </source>
</reference>
<feature type="signal peptide" evidence="1">
    <location>
        <begin position="1"/>
        <end position="18"/>
    </location>
</feature>
<feature type="chain" id="PRO_5045281015" description="Secreted protein" evidence="1">
    <location>
        <begin position="19"/>
        <end position="88"/>
    </location>
</feature>